<dbReference type="Pfam" id="PF00350">
    <property type="entry name" value="Dynamin_N"/>
    <property type="match status" value="1"/>
</dbReference>
<dbReference type="GO" id="GO:0016020">
    <property type="term" value="C:membrane"/>
    <property type="evidence" value="ECO:0007669"/>
    <property type="project" value="TreeGrafter"/>
</dbReference>
<reference evidence="5" key="2">
    <citation type="submission" date="2021-04" db="EMBL/GenBank/DDBJ databases">
        <authorList>
            <person name="Podell S."/>
        </authorList>
    </citation>
    <scope>NUCLEOTIDE SEQUENCE</scope>
    <source>
        <strain evidence="5">Hildebrandi</strain>
    </source>
</reference>
<dbReference type="InterPro" id="IPR030381">
    <property type="entry name" value="G_DYNAMIN_dom"/>
</dbReference>
<dbReference type="AlphaFoldDB" id="A0A9K3PZ04"/>
<dbReference type="PROSITE" id="PS51718">
    <property type="entry name" value="G_DYNAMIN_2"/>
    <property type="match status" value="1"/>
</dbReference>
<name>A0A9K3PZ04_9STRA</name>
<feature type="compositionally biased region" description="Low complexity" evidence="3">
    <location>
        <begin position="104"/>
        <end position="113"/>
    </location>
</feature>
<protein>
    <submittedName>
        <fullName evidence="5">Dynamin central region-domain containing protein</fullName>
    </submittedName>
</protein>
<feature type="region of interest" description="Disordered" evidence="3">
    <location>
        <begin position="423"/>
        <end position="444"/>
    </location>
</feature>
<evidence type="ECO:0000313" key="6">
    <source>
        <dbReference type="Proteomes" id="UP000693970"/>
    </source>
</evidence>
<evidence type="ECO:0000256" key="3">
    <source>
        <dbReference type="SAM" id="MobiDB-lite"/>
    </source>
</evidence>
<dbReference type="GO" id="GO:0005525">
    <property type="term" value="F:GTP binding"/>
    <property type="evidence" value="ECO:0007669"/>
    <property type="project" value="InterPro"/>
</dbReference>
<dbReference type="GO" id="GO:0006897">
    <property type="term" value="P:endocytosis"/>
    <property type="evidence" value="ECO:0007669"/>
    <property type="project" value="TreeGrafter"/>
</dbReference>
<evidence type="ECO:0000256" key="2">
    <source>
        <dbReference type="ARBA" id="ARBA00023134"/>
    </source>
</evidence>
<feature type="region of interest" description="Disordered" evidence="3">
    <location>
        <begin position="102"/>
        <end position="124"/>
    </location>
</feature>
<dbReference type="InterPro" id="IPR001401">
    <property type="entry name" value="Dynamin_GTPase"/>
</dbReference>
<dbReference type="InterPro" id="IPR022812">
    <property type="entry name" value="Dynamin"/>
</dbReference>
<evidence type="ECO:0000259" key="4">
    <source>
        <dbReference type="PROSITE" id="PS51718"/>
    </source>
</evidence>
<dbReference type="GO" id="GO:0005874">
    <property type="term" value="C:microtubule"/>
    <property type="evidence" value="ECO:0007669"/>
    <property type="project" value="TreeGrafter"/>
</dbReference>
<gene>
    <name evidence="5" type="ORF">IV203_037908</name>
</gene>
<feature type="domain" description="Dynamin-type G" evidence="4">
    <location>
        <begin position="38"/>
        <end position="377"/>
    </location>
</feature>
<dbReference type="InterPro" id="IPR045063">
    <property type="entry name" value="Dynamin_N"/>
</dbReference>
<keyword evidence="6" id="KW-1185">Reference proteome</keyword>
<organism evidence="5 6">
    <name type="scientific">Nitzschia inconspicua</name>
    <dbReference type="NCBI Taxonomy" id="303405"/>
    <lineage>
        <taxon>Eukaryota</taxon>
        <taxon>Sar</taxon>
        <taxon>Stramenopiles</taxon>
        <taxon>Ochrophyta</taxon>
        <taxon>Bacillariophyta</taxon>
        <taxon>Bacillariophyceae</taxon>
        <taxon>Bacillariophycidae</taxon>
        <taxon>Bacillariales</taxon>
        <taxon>Bacillariaceae</taxon>
        <taxon>Nitzschia</taxon>
    </lineage>
</organism>
<evidence type="ECO:0000313" key="5">
    <source>
        <dbReference type="EMBL" id="KAG7364706.1"/>
    </source>
</evidence>
<dbReference type="SMART" id="SM00053">
    <property type="entry name" value="DYNc"/>
    <property type="match status" value="1"/>
</dbReference>
<sequence>MTDNNKALPSNDWMSVVNDDDRSKDFIDQWTRAGLSKYVSLPMICVLGDTSSGKSSVLSSLIGLEFPSGSTLTTKCPVLIQLQQGSRNEATIEIQWYDKKIDNNTDNSSSSSNGESLRQRKRSIEKQVEEMHRLSDLHVDEMKDDQATLLPPTSPTKPPPTWKPRTITSDLQTQVPQVLKEAQDFILNYRVDMLITPDVIRVSILSTQAERELTLIDLPGLVAYQHTHESSLLSQVEQVVLHHVHNPRSILLPVVAAPSNIHNSKVLQWCRQVDPTTMRTIPVLTKPDLIDPGSESDVAELLQDNAKFVHGFYMVKNRGQASLDSGTNISKGLEEEAEFFTSTSPWSDLSRNDRLGIPSLRTTLAAVLLQVMKDSLPDILGEIEEQFQAIDNAIDSWGERLLTKSEQRKFYHTLTQRLITNVSSNLSGKGPRGRKNGGETTSKPAGAALLHSACNDFLKQIKNGSLATISQLNEGTPVLVSTTNTAEDVRGEIVHIDHEAEFVCVDYIDVKDHTTDILFDAVGYTSENPDFDRDEVWSDGHRVFIGRESGLFDSLRKLPLNHVRTDPAWLIDKIAEYRTDDLACFINVEMFRNIVGEFVHDDWTPPCLDLLKTLETILNDALDQALQESFKQELTRYPLLKSMMEERCREACKRLLECSKQDVKAHLEIEENHPYTQDEVLLQTLSESRFRNLRRDLEIQLKLAQEGVVFDTQAITSILDTVFNKHKKLHWMAEQMELVLSSYGRVATQRVLDRTPQICWQTCRKLPGSLQECLGSVTDDILEKCLWESPASKEKYQDMVATLKDLQEAMEVVKNIK</sequence>
<dbReference type="PANTHER" id="PTHR11566:SF21">
    <property type="entry name" value="DYNAMIN RELATED PROTEIN 1, ISOFORM A"/>
    <property type="match status" value="1"/>
</dbReference>
<evidence type="ECO:0000256" key="1">
    <source>
        <dbReference type="ARBA" id="ARBA00022741"/>
    </source>
</evidence>
<accession>A0A9K3PZ04</accession>
<dbReference type="GO" id="GO:0016559">
    <property type="term" value="P:peroxisome fission"/>
    <property type="evidence" value="ECO:0007669"/>
    <property type="project" value="TreeGrafter"/>
</dbReference>
<dbReference type="GO" id="GO:0008017">
    <property type="term" value="F:microtubule binding"/>
    <property type="evidence" value="ECO:0007669"/>
    <property type="project" value="TreeGrafter"/>
</dbReference>
<comment type="caution">
    <text evidence="5">The sequence shown here is derived from an EMBL/GenBank/DDBJ whole genome shotgun (WGS) entry which is preliminary data.</text>
</comment>
<dbReference type="Proteomes" id="UP000693970">
    <property type="component" value="Unassembled WGS sequence"/>
</dbReference>
<keyword evidence="2" id="KW-0342">GTP-binding</keyword>
<dbReference type="PANTHER" id="PTHR11566">
    <property type="entry name" value="DYNAMIN"/>
    <property type="match status" value="1"/>
</dbReference>
<proteinExistence type="predicted"/>
<dbReference type="EMBL" id="JAGRRH010000009">
    <property type="protein sequence ID" value="KAG7364706.1"/>
    <property type="molecule type" value="Genomic_DNA"/>
</dbReference>
<dbReference type="GO" id="GO:0003924">
    <property type="term" value="F:GTPase activity"/>
    <property type="evidence" value="ECO:0007669"/>
    <property type="project" value="InterPro"/>
</dbReference>
<keyword evidence="1" id="KW-0547">Nucleotide-binding</keyword>
<dbReference type="GO" id="GO:0048312">
    <property type="term" value="P:intracellular distribution of mitochondria"/>
    <property type="evidence" value="ECO:0007669"/>
    <property type="project" value="TreeGrafter"/>
</dbReference>
<reference evidence="5" key="1">
    <citation type="journal article" date="2021" name="Sci. Rep.">
        <title>Diploid genomic architecture of Nitzschia inconspicua, an elite biomass production diatom.</title>
        <authorList>
            <person name="Oliver A."/>
            <person name="Podell S."/>
            <person name="Pinowska A."/>
            <person name="Traller J.C."/>
            <person name="Smith S.R."/>
            <person name="McClure R."/>
            <person name="Beliaev A."/>
            <person name="Bohutskyi P."/>
            <person name="Hill E.A."/>
            <person name="Rabines A."/>
            <person name="Zheng H."/>
            <person name="Allen L.Z."/>
            <person name="Kuo A."/>
            <person name="Grigoriev I.V."/>
            <person name="Allen A.E."/>
            <person name="Hazlebeck D."/>
            <person name="Allen E.E."/>
        </authorList>
    </citation>
    <scope>NUCLEOTIDE SEQUENCE</scope>
    <source>
        <strain evidence="5">Hildebrandi</strain>
    </source>
</reference>
<dbReference type="GO" id="GO:0005739">
    <property type="term" value="C:mitochondrion"/>
    <property type="evidence" value="ECO:0007669"/>
    <property type="project" value="TreeGrafter"/>
</dbReference>
<dbReference type="Pfam" id="PF01031">
    <property type="entry name" value="Dynamin_M"/>
    <property type="match status" value="2"/>
</dbReference>
<dbReference type="GO" id="GO:0000266">
    <property type="term" value="P:mitochondrial fission"/>
    <property type="evidence" value="ECO:0007669"/>
    <property type="project" value="TreeGrafter"/>
</dbReference>
<dbReference type="InterPro" id="IPR000375">
    <property type="entry name" value="Dynamin_stalk"/>
</dbReference>
<dbReference type="OrthoDB" id="43375at2759"/>